<dbReference type="GO" id="GO:0009636">
    <property type="term" value="P:response to toxic substance"/>
    <property type="evidence" value="ECO:0007669"/>
    <property type="project" value="TreeGrafter"/>
</dbReference>
<reference evidence="2 3" key="1">
    <citation type="submission" date="2016-05" db="EMBL/GenBank/DDBJ databases">
        <title>Paenibacillus oryzae. sp. nov., isolated from the rice root.</title>
        <authorList>
            <person name="Zhang J."/>
            <person name="Zhang X."/>
        </authorList>
    </citation>
    <scope>NUCLEOTIDE SEQUENCE [LARGE SCALE GENOMIC DNA]</scope>
    <source>
        <strain evidence="2 3">1DrF-4</strain>
    </source>
</reference>
<evidence type="ECO:0000313" key="3">
    <source>
        <dbReference type="Proteomes" id="UP000092024"/>
    </source>
</evidence>
<protein>
    <recommendedName>
        <fullName evidence="4">SdpI family protein</fullName>
    </recommendedName>
</protein>
<dbReference type="STRING" id="1844972.A7K91_18845"/>
<organism evidence="2 3">
    <name type="scientific">Paenibacillus oryzae</name>
    <dbReference type="NCBI Taxonomy" id="1844972"/>
    <lineage>
        <taxon>Bacteria</taxon>
        <taxon>Bacillati</taxon>
        <taxon>Bacillota</taxon>
        <taxon>Bacilli</taxon>
        <taxon>Bacillales</taxon>
        <taxon>Paenibacillaceae</taxon>
        <taxon>Paenibacillus</taxon>
    </lineage>
</organism>
<feature type="transmembrane region" description="Helical" evidence="1">
    <location>
        <begin position="76"/>
        <end position="94"/>
    </location>
</feature>
<dbReference type="EMBL" id="LYPA01000030">
    <property type="protein sequence ID" value="OBR67989.1"/>
    <property type="molecule type" value="Genomic_DNA"/>
</dbReference>
<dbReference type="InterPro" id="IPR025962">
    <property type="entry name" value="SdpI/YhfL"/>
</dbReference>
<keyword evidence="1" id="KW-0472">Membrane</keyword>
<keyword evidence="1" id="KW-0812">Transmembrane</keyword>
<evidence type="ECO:0000256" key="1">
    <source>
        <dbReference type="SAM" id="Phobius"/>
    </source>
</evidence>
<feature type="transmembrane region" description="Helical" evidence="1">
    <location>
        <begin position="31"/>
        <end position="50"/>
    </location>
</feature>
<dbReference type="AlphaFoldDB" id="A0A1A5YQZ4"/>
<name>A0A1A5YQZ4_9BACL</name>
<evidence type="ECO:0000313" key="2">
    <source>
        <dbReference type="EMBL" id="OBR67989.1"/>
    </source>
</evidence>
<sequence>MIRLLITVLLSVLFILTILYNIGYTITMERWGIPVLGVFLILIGNITGRIRYNYFIGFRTPWTLANEDVWRRTHRFGGPIFIVSGILMLISLFFEKPVWIILFAFLVLIIIPTMYSYVISRKLR</sequence>
<dbReference type="Pfam" id="PF13630">
    <property type="entry name" value="SdpI"/>
    <property type="match status" value="1"/>
</dbReference>
<dbReference type="Proteomes" id="UP000092024">
    <property type="component" value="Unassembled WGS sequence"/>
</dbReference>
<dbReference type="PANTHER" id="PTHR37810:SF5">
    <property type="entry name" value="IMMUNITY PROTEIN SDPI"/>
    <property type="match status" value="1"/>
</dbReference>
<gene>
    <name evidence="2" type="ORF">A7K91_18845</name>
</gene>
<evidence type="ECO:0008006" key="4">
    <source>
        <dbReference type="Google" id="ProtNLM"/>
    </source>
</evidence>
<accession>A0A1A5YQZ4</accession>
<keyword evidence="3" id="KW-1185">Reference proteome</keyword>
<keyword evidence="1" id="KW-1133">Transmembrane helix</keyword>
<proteinExistence type="predicted"/>
<feature type="transmembrane region" description="Helical" evidence="1">
    <location>
        <begin position="100"/>
        <end position="119"/>
    </location>
</feature>
<dbReference type="PANTHER" id="PTHR37810">
    <property type="entry name" value="IMMUNITY PROTEIN SDPI"/>
    <property type="match status" value="1"/>
</dbReference>
<comment type="caution">
    <text evidence="2">The sequence shown here is derived from an EMBL/GenBank/DDBJ whole genome shotgun (WGS) entry which is preliminary data.</text>
</comment>